<dbReference type="AlphaFoldDB" id="A0A409W2K9"/>
<dbReference type="Proteomes" id="UP000284706">
    <property type="component" value="Unassembled WGS sequence"/>
</dbReference>
<name>A0A409W2K9_9AGAR</name>
<proteinExistence type="predicted"/>
<feature type="compositionally biased region" description="Polar residues" evidence="1">
    <location>
        <begin position="66"/>
        <end position="75"/>
    </location>
</feature>
<dbReference type="STRING" id="231916.A0A409W2K9"/>
<protein>
    <submittedName>
        <fullName evidence="2">Uncharacterized protein</fullName>
    </submittedName>
</protein>
<dbReference type="OrthoDB" id="3052743at2759"/>
<sequence length="205" mass="22483">MLPESPLQAYRSMSSLEVVHGKKNPREPLYQRLFGLERCTGASTEEQFKERGGVLVPCWPKPLSWRSSQDSLRSNKLQRDSTPDEPAGSYEKDAPIKSTGDPASAIPVKEYLVATGKEVLLVLQSAAAVIPVPMLQDAIGIALKVIELCEDMSVVDHKAKEVQGRVGHLMIVVLAHITDKNEDGDREKALQTAISVEGDIKDLLK</sequence>
<evidence type="ECO:0000313" key="3">
    <source>
        <dbReference type="Proteomes" id="UP000284706"/>
    </source>
</evidence>
<evidence type="ECO:0000313" key="2">
    <source>
        <dbReference type="EMBL" id="PPQ72736.1"/>
    </source>
</evidence>
<keyword evidence="3" id="KW-1185">Reference proteome</keyword>
<evidence type="ECO:0000256" key="1">
    <source>
        <dbReference type="SAM" id="MobiDB-lite"/>
    </source>
</evidence>
<comment type="caution">
    <text evidence="2">The sequence shown here is derived from an EMBL/GenBank/DDBJ whole genome shotgun (WGS) entry which is preliminary data.</text>
</comment>
<feature type="region of interest" description="Disordered" evidence="1">
    <location>
        <begin position="66"/>
        <end position="99"/>
    </location>
</feature>
<reference evidence="2 3" key="1">
    <citation type="journal article" date="2018" name="Evol. Lett.">
        <title>Horizontal gene cluster transfer increased hallucinogenic mushroom diversity.</title>
        <authorList>
            <person name="Reynolds H.T."/>
            <person name="Vijayakumar V."/>
            <person name="Gluck-Thaler E."/>
            <person name="Korotkin H.B."/>
            <person name="Matheny P.B."/>
            <person name="Slot J.C."/>
        </authorList>
    </citation>
    <scope>NUCLEOTIDE SEQUENCE [LARGE SCALE GENOMIC DNA]</scope>
    <source>
        <strain evidence="2 3">SRW20</strain>
    </source>
</reference>
<gene>
    <name evidence="2" type="ORF">CVT26_003022</name>
</gene>
<dbReference type="EMBL" id="NHYE01005442">
    <property type="protein sequence ID" value="PPQ72736.1"/>
    <property type="molecule type" value="Genomic_DNA"/>
</dbReference>
<dbReference type="InParanoid" id="A0A409W2K9"/>
<organism evidence="2 3">
    <name type="scientific">Gymnopilus dilepis</name>
    <dbReference type="NCBI Taxonomy" id="231916"/>
    <lineage>
        <taxon>Eukaryota</taxon>
        <taxon>Fungi</taxon>
        <taxon>Dikarya</taxon>
        <taxon>Basidiomycota</taxon>
        <taxon>Agaricomycotina</taxon>
        <taxon>Agaricomycetes</taxon>
        <taxon>Agaricomycetidae</taxon>
        <taxon>Agaricales</taxon>
        <taxon>Agaricineae</taxon>
        <taxon>Hymenogastraceae</taxon>
        <taxon>Gymnopilus</taxon>
    </lineage>
</organism>
<accession>A0A409W2K9</accession>